<comment type="similarity">
    <text evidence="7">Belongs to the binding-protein-dependent transport system permease family.</text>
</comment>
<sequence length="294" mass="32597">MKGSTLEKKNSRIGWTMVIIASVLILAFSYIPMVQAFLLSLKTGKGNNLTFGGVANYVRMLNDTGFKTTIGNTLFYAVIQIPIMLLLALLVAVLLNSETLKLKGFYRTCIFLPCVTSPISYAILFKNIFATDGVVNHVLLSLGLIKSPIAFILDPVWAKFVIIIALIWRYSGYYMIFFLSALQNTDKSVYEAAKIDGANFRQSFFKITMPILKPIIFLTSIMAVTNTLQLFDEVVNLTGGGPGNATRTISEYIYDLSFNYVPNYGYAAAVSYVVLVIIVLITIVQKKVTGDHDE</sequence>
<dbReference type="SUPFAM" id="SSF161098">
    <property type="entry name" value="MetI-like"/>
    <property type="match status" value="1"/>
</dbReference>
<keyword evidence="4 7" id="KW-0812">Transmembrane</keyword>
<dbReference type="InterPro" id="IPR035906">
    <property type="entry name" value="MetI-like_sf"/>
</dbReference>
<dbReference type="Gene3D" id="1.10.3720.10">
    <property type="entry name" value="MetI-like"/>
    <property type="match status" value="1"/>
</dbReference>
<keyword evidence="5 7" id="KW-1133">Transmembrane helix</keyword>
<dbReference type="Proteomes" id="UP001470752">
    <property type="component" value="Unassembled WGS sequence"/>
</dbReference>
<feature type="transmembrane region" description="Helical" evidence="7">
    <location>
        <begin position="108"/>
        <end position="129"/>
    </location>
</feature>
<protein>
    <submittedName>
        <fullName evidence="9">Sugar ABC transporter permease</fullName>
    </submittedName>
</protein>
<evidence type="ECO:0000259" key="8">
    <source>
        <dbReference type="PROSITE" id="PS50928"/>
    </source>
</evidence>
<dbReference type="RefSeq" id="WP_173767936.1">
    <property type="nucleotide sequence ID" value="NZ_JBBNFW010000172.1"/>
</dbReference>
<name>A0ABV1CM89_9FIRM</name>
<organism evidence="9 10">
    <name type="scientific">Blautia acetigignens</name>
    <dbReference type="NCBI Taxonomy" id="2981783"/>
    <lineage>
        <taxon>Bacteria</taxon>
        <taxon>Bacillati</taxon>
        <taxon>Bacillota</taxon>
        <taxon>Clostridia</taxon>
        <taxon>Lachnospirales</taxon>
        <taxon>Lachnospiraceae</taxon>
        <taxon>Blautia</taxon>
    </lineage>
</organism>
<dbReference type="PANTHER" id="PTHR30193:SF37">
    <property type="entry name" value="INNER MEMBRANE ABC TRANSPORTER PERMEASE PROTEIN YCJO"/>
    <property type="match status" value="1"/>
</dbReference>
<reference evidence="9 10" key="1">
    <citation type="submission" date="2024-04" db="EMBL/GenBank/DDBJ databases">
        <title>Human intestinal bacterial collection.</title>
        <authorList>
            <person name="Pauvert C."/>
            <person name="Hitch T.C.A."/>
            <person name="Clavel T."/>
        </authorList>
    </citation>
    <scope>NUCLEOTIDE SEQUENCE [LARGE SCALE GENOMIC DNA]</scope>
    <source>
        <strain evidence="9 10">CLA-AA-H161</strain>
    </source>
</reference>
<comment type="caution">
    <text evidence="9">The sequence shown here is derived from an EMBL/GenBank/DDBJ whole genome shotgun (WGS) entry which is preliminary data.</text>
</comment>
<evidence type="ECO:0000313" key="9">
    <source>
        <dbReference type="EMBL" id="MEQ2413536.1"/>
    </source>
</evidence>
<comment type="subcellular location">
    <subcellularLocation>
        <location evidence="1 7">Cell membrane</location>
        <topology evidence="1 7">Multi-pass membrane protein</topology>
    </subcellularLocation>
</comment>
<gene>
    <name evidence="9" type="ORF">AAAX94_10985</name>
</gene>
<evidence type="ECO:0000313" key="10">
    <source>
        <dbReference type="Proteomes" id="UP001470752"/>
    </source>
</evidence>
<dbReference type="PANTHER" id="PTHR30193">
    <property type="entry name" value="ABC TRANSPORTER PERMEASE PROTEIN"/>
    <property type="match status" value="1"/>
</dbReference>
<dbReference type="InterPro" id="IPR051393">
    <property type="entry name" value="ABC_transporter_permease"/>
</dbReference>
<evidence type="ECO:0000256" key="2">
    <source>
        <dbReference type="ARBA" id="ARBA00022448"/>
    </source>
</evidence>
<dbReference type="PROSITE" id="PS50928">
    <property type="entry name" value="ABC_TM1"/>
    <property type="match status" value="1"/>
</dbReference>
<evidence type="ECO:0000256" key="5">
    <source>
        <dbReference type="ARBA" id="ARBA00022989"/>
    </source>
</evidence>
<evidence type="ECO:0000256" key="3">
    <source>
        <dbReference type="ARBA" id="ARBA00022475"/>
    </source>
</evidence>
<proteinExistence type="inferred from homology"/>
<dbReference type="InterPro" id="IPR000515">
    <property type="entry name" value="MetI-like"/>
</dbReference>
<keyword evidence="10" id="KW-1185">Reference proteome</keyword>
<feature type="transmembrane region" description="Helical" evidence="7">
    <location>
        <begin position="12"/>
        <end position="31"/>
    </location>
</feature>
<feature type="domain" description="ABC transmembrane type-1" evidence="8">
    <location>
        <begin position="70"/>
        <end position="285"/>
    </location>
</feature>
<evidence type="ECO:0000256" key="1">
    <source>
        <dbReference type="ARBA" id="ARBA00004651"/>
    </source>
</evidence>
<keyword evidence="6 7" id="KW-0472">Membrane</keyword>
<accession>A0ABV1CM89</accession>
<keyword evidence="2 7" id="KW-0813">Transport</keyword>
<evidence type="ECO:0000256" key="4">
    <source>
        <dbReference type="ARBA" id="ARBA00022692"/>
    </source>
</evidence>
<feature type="transmembrane region" description="Helical" evidence="7">
    <location>
        <begin position="264"/>
        <end position="284"/>
    </location>
</feature>
<feature type="transmembrane region" description="Helical" evidence="7">
    <location>
        <begin position="211"/>
        <end position="231"/>
    </location>
</feature>
<dbReference type="Pfam" id="PF00528">
    <property type="entry name" value="BPD_transp_1"/>
    <property type="match status" value="1"/>
</dbReference>
<feature type="transmembrane region" description="Helical" evidence="7">
    <location>
        <begin position="74"/>
        <end position="96"/>
    </location>
</feature>
<keyword evidence="3" id="KW-1003">Cell membrane</keyword>
<evidence type="ECO:0000256" key="7">
    <source>
        <dbReference type="RuleBase" id="RU363032"/>
    </source>
</evidence>
<dbReference type="EMBL" id="JBBNFW010000172">
    <property type="protein sequence ID" value="MEQ2413536.1"/>
    <property type="molecule type" value="Genomic_DNA"/>
</dbReference>
<dbReference type="CDD" id="cd06261">
    <property type="entry name" value="TM_PBP2"/>
    <property type="match status" value="1"/>
</dbReference>
<evidence type="ECO:0000256" key="6">
    <source>
        <dbReference type="ARBA" id="ARBA00023136"/>
    </source>
</evidence>